<feature type="region of interest" description="Disordered" evidence="1">
    <location>
        <begin position="65"/>
        <end position="110"/>
    </location>
</feature>
<evidence type="ECO:0000313" key="2">
    <source>
        <dbReference type="EMBL" id="CAD6265466.1"/>
    </source>
</evidence>
<sequence length="110" mass="11761">MASGQQPPAAAVLGQAQASAPSSSRLQTLEWKHTMIMHAIGDSGGHQRLKELQLVESMKRDASITGILAKGAMGSSRLRPSRSSPGPETSPRRPSHHLDCQAWPPFLPDS</sequence>
<reference evidence="2" key="1">
    <citation type="submission" date="2020-10" db="EMBL/GenBank/DDBJ databases">
        <authorList>
            <person name="Han B."/>
            <person name="Lu T."/>
            <person name="Zhao Q."/>
            <person name="Huang X."/>
            <person name="Zhao Y."/>
        </authorList>
    </citation>
    <scope>NUCLEOTIDE SEQUENCE</scope>
</reference>
<dbReference type="EMBL" id="CAJGYO010000013">
    <property type="protein sequence ID" value="CAD6265466.1"/>
    <property type="molecule type" value="Genomic_DNA"/>
</dbReference>
<keyword evidence="3" id="KW-1185">Reference proteome</keyword>
<organism evidence="2 3">
    <name type="scientific">Miscanthus lutarioriparius</name>
    <dbReference type="NCBI Taxonomy" id="422564"/>
    <lineage>
        <taxon>Eukaryota</taxon>
        <taxon>Viridiplantae</taxon>
        <taxon>Streptophyta</taxon>
        <taxon>Embryophyta</taxon>
        <taxon>Tracheophyta</taxon>
        <taxon>Spermatophyta</taxon>
        <taxon>Magnoliopsida</taxon>
        <taxon>Liliopsida</taxon>
        <taxon>Poales</taxon>
        <taxon>Poaceae</taxon>
        <taxon>PACMAD clade</taxon>
        <taxon>Panicoideae</taxon>
        <taxon>Andropogonodae</taxon>
        <taxon>Andropogoneae</taxon>
        <taxon>Saccharinae</taxon>
        <taxon>Miscanthus</taxon>
    </lineage>
</organism>
<feature type="compositionally biased region" description="Low complexity" evidence="1">
    <location>
        <begin position="74"/>
        <end position="87"/>
    </location>
</feature>
<gene>
    <name evidence="2" type="ORF">NCGR_LOCUS48771</name>
</gene>
<comment type="caution">
    <text evidence="2">The sequence shown here is derived from an EMBL/GenBank/DDBJ whole genome shotgun (WGS) entry which is preliminary data.</text>
</comment>
<evidence type="ECO:0000313" key="3">
    <source>
        <dbReference type="Proteomes" id="UP000604825"/>
    </source>
</evidence>
<name>A0A811R5X0_9POAL</name>
<dbReference type="Proteomes" id="UP000604825">
    <property type="component" value="Unassembled WGS sequence"/>
</dbReference>
<accession>A0A811R5X0</accession>
<proteinExistence type="predicted"/>
<evidence type="ECO:0000256" key="1">
    <source>
        <dbReference type="SAM" id="MobiDB-lite"/>
    </source>
</evidence>
<feature type="region of interest" description="Disordered" evidence="1">
    <location>
        <begin position="1"/>
        <end position="26"/>
    </location>
</feature>
<protein>
    <submittedName>
        <fullName evidence="2">Uncharacterized protein</fullName>
    </submittedName>
</protein>
<dbReference type="AlphaFoldDB" id="A0A811R5X0"/>
<feature type="compositionally biased region" description="Low complexity" evidence="1">
    <location>
        <begin position="1"/>
        <end position="21"/>
    </location>
</feature>